<reference evidence="1 2" key="1">
    <citation type="submission" date="2014-11" db="EMBL/GenBank/DDBJ databases">
        <title>Genetic blueprint of the zoonotic pathogen Toxocara canis.</title>
        <authorList>
            <person name="Zhu X.-Q."/>
            <person name="Korhonen P.K."/>
            <person name="Cai H."/>
            <person name="Young N.D."/>
            <person name="Nejsum P."/>
            <person name="von Samson-Himmelstjerna G."/>
            <person name="Boag P.R."/>
            <person name="Tan P."/>
            <person name="Li Q."/>
            <person name="Min J."/>
            <person name="Yang Y."/>
            <person name="Wang X."/>
            <person name="Fang X."/>
            <person name="Hall R.S."/>
            <person name="Hofmann A."/>
            <person name="Sternberg P.W."/>
            <person name="Jex A.R."/>
            <person name="Gasser R.B."/>
        </authorList>
    </citation>
    <scope>NUCLEOTIDE SEQUENCE [LARGE SCALE GENOMIC DNA]</scope>
    <source>
        <strain evidence="1">PN_DK_2014</strain>
    </source>
</reference>
<dbReference type="EMBL" id="JPKZ01000681">
    <property type="protein sequence ID" value="KHN86006.1"/>
    <property type="molecule type" value="Genomic_DNA"/>
</dbReference>
<dbReference type="Proteomes" id="UP000031036">
    <property type="component" value="Unassembled WGS sequence"/>
</dbReference>
<proteinExistence type="predicted"/>
<feature type="non-terminal residue" evidence="1">
    <location>
        <position position="102"/>
    </location>
</feature>
<gene>
    <name evidence="1" type="ORF">Tcan_00643</name>
</gene>
<name>A0A0B2VR20_TOXCA</name>
<sequence>MWTCLCANLETANTEAEVIIKFGTRIVNPGSDLVAPSLRSSSPHTTITNSDRCVQHYLPFPSQRTRKNAKLRTLKCLRKSSKRASQNQTCKCACKKTIRTPS</sequence>
<dbReference type="AlphaFoldDB" id="A0A0B2VR20"/>
<organism evidence="1 2">
    <name type="scientific">Toxocara canis</name>
    <name type="common">Canine roundworm</name>
    <dbReference type="NCBI Taxonomy" id="6265"/>
    <lineage>
        <taxon>Eukaryota</taxon>
        <taxon>Metazoa</taxon>
        <taxon>Ecdysozoa</taxon>
        <taxon>Nematoda</taxon>
        <taxon>Chromadorea</taxon>
        <taxon>Rhabditida</taxon>
        <taxon>Spirurina</taxon>
        <taxon>Ascaridomorpha</taxon>
        <taxon>Ascaridoidea</taxon>
        <taxon>Toxocaridae</taxon>
        <taxon>Toxocara</taxon>
    </lineage>
</organism>
<evidence type="ECO:0000313" key="1">
    <source>
        <dbReference type="EMBL" id="KHN86006.1"/>
    </source>
</evidence>
<protein>
    <submittedName>
        <fullName evidence="1">Uncharacterized protein</fullName>
    </submittedName>
</protein>
<accession>A0A0B2VR20</accession>
<comment type="caution">
    <text evidence="1">The sequence shown here is derived from an EMBL/GenBank/DDBJ whole genome shotgun (WGS) entry which is preliminary data.</text>
</comment>
<keyword evidence="2" id="KW-1185">Reference proteome</keyword>
<evidence type="ECO:0000313" key="2">
    <source>
        <dbReference type="Proteomes" id="UP000031036"/>
    </source>
</evidence>